<sequence length="191" mass="21438">MGMLETCKRCKYGVEIIRGDYKCEKQEIKITRDEALYPFRRCKWFVFKSSLVKVKKLHALAVVPKRATVESAGFDLHCIEDFSIRPGEHYTTHTGLAFEIPPGYVMLIYPRSGNAKKHGITLSNAVGVVDSDYRGEVMILMYNAGTHEVFFQAGDRIAQAIIHTLPDIELVECEELSETERGRGGFGSTGS</sequence>
<dbReference type="GO" id="GO:0046081">
    <property type="term" value="P:dUTP catabolic process"/>
    <property type="evidence" value="ECO:0007669"/>
    <property type="project" value="InterPro"/>
</dbReference>
<dbReference type="HOGENOM" id="CLU_068508_1_2_9"/>
<evidence type="ECO:0000256" key="5">
    <source>
        <dbReference type="ARBA" id="ARBA00047686"/>
    </source>
</evidence>
<evidence type="ECO:0000256" key="2">
    <source>
        <dbReference type="ARBA" id="ARBA00012379"/>
    </source>
</evidence>
<evidence type="ECO:0000313" key="7">
    <source>
        <dbReference type="EMBL" id="AEG61611.1"/>
    </source>
</evidence>
<dbReference type="NCBIfam" id="NF001862">
    <property type="entry name" value="PRK00601.1"/>
    <property type="match status" value="1"/>
</dbReference>
<comment type="catalytic activity">
    <reaction evidence="5">
        <text>dUTP + H2O = dUMP + diphosphate + H(+)</text>
        <dbReference type="Rhea" id="RHEA:10248"/>
        <dbReference type="ChEBI" id="CHEBI:15377"/>
        <dbReference type="ChEBI" id="CHEBI:15378"/>
        <dbReference type="ChEBI" id="CHEBI:33019"/>
        <dbReference type="ChEBI" id="CHEBI:61555"/>
        <dbReference type="ChEBI" id="CHEBI:246422"/>
        <dbReference type="EC" id="3.6.1.23"/>
    </reaction>
</comment>
<keyword evidence="3 7" id="KW-0378">Hydrolase</keyword>
<evidence type="ECO:0000256" key="1">
    <source>
        <dbReference type="ARBA" id="ARBA00006581"/>
    </source>
</evidence>
<gene>
    <name evidence="7" type="ordered locus">Desru_3407</name>
</gene>
<evidence type="ECO:0000259" key="6">
    <source>
        <dbReference type="Pfam" id="PF00692"/>
    </source>
</evidence>
<evidence type="ECO:0000313" key="8">
    <source>
        <dbReference type="Proteomes" id="UP000009234"/>
    </source>
</evidence>
<dbReference type="STRING" id="696281.Desru_3407"/>
<dbReference type="PANTHER" id="PTHR11241">
    <property type="entry name" value="DEOXYURIDINE 5'-TRIPHOSPHATE NUCLEOTIDOHYDROLASE"/>
    <property type="match status" value="1"/>
</dbReference>
<reference evidence="7 8" key="2">
    <citation type="journal article" date="2012" name="Stand. Genomic Sci.">
        <title>Complete genome sequence of the sulfate-reducing firmicute Desulfotomaculum ruminis type strain (DL(T)).</title>
        <authorList>
            <person name="Spring S."/>
            <person name="Visser M."/>
            <person name="Lu M."/>
            <person name="Copeland A."/>
            <person name="Lapidus A."/>
            <person name="Lucas S."/>
            <person name="Cheng J.F."/>
            <person name="Han C."/>
            <person name="Tapia R."/>
            <person name="Goodwin L.A."/>
            <person name="Pitluck S."/>
            <person name="Ivanova N."/>
            <person name="Land M."/>
            <person name="Hauser L."/>
            <person name="Larimer F."/>
            <person name="Rohde M."/>
            <person name="Goker M."/>
            <person name="Detter J.C."/>
            <person name="Kyrpides N.C."/>
            <person name="Woyke T."/>
            <person name="Schaap P.J."/>
            <person name="Plugge C.M."/>
            <person name="Muyzer G."/>
            <person name="Kuever J."/>
            <person name="Pereira I.A."/>
            <person name="Parshina S.N."/>
            <person name="Bernier-Latmani R."/>
            <person name="Stams A.J."/>
            <person name="Klenk H.P."/>
        </authorList>
    </citation>
    <scope>NUCLEOTIDE SEQUENCE [LARGE SCALE GENOMIC DNA]</scope>
    <source>
        <strain evidence="8">ATCC 23193 / DSM 2154 / NCIB 8452 / DL</strain>
    </source>
</reference>
<dbReference type="PANTHER" id="PTHR11241:SF0">
    <property type="entry name" value="DEOXYURIDINE 5'-TRIPHOSPHATE NUCLEOTIDOHYDROLASE"/>
    <property type="match status" value="1"/>
</dbReference>
<dbReference type="Proteomes" id="UP000009234">
    <property type="component" value="Chromosome"/>
</dbReference>
<keyword evidence="8" id="KW-1185">Reference proteome</keyword>
<protein>
    <recommendedName>
        <fullName evidence="2">dUTP diphosphatase</fullName>
        <ecNumber evidence="2">3.6.1.23</ecNumber>
    </recommendedName>
</protein>
<feature type="domain" description="dUTPase-like" evidence="6">
    <location>
        <begin position="63"/>
        <end position="190"/>
    </location>
</feature>
<dbReference type="GO" id="GO:0004170">
    <property type="term" value="F:dUTP diphosphatase activity"/>
    <property type="evidence" value="ECO:0007669"/>
    <property type="project" value="UniProtKB-EC"/>
</dbReference>
<dbReference type="EMBL" id="CP002780">
    <property type="protein sequence ID" value="AEG61611.1"/>
    <property type="molecule type" value="Genomic_DNA"/>
</dbReference>
<dbReference type="eggNOG" id="COG0756">
    <property type="taxonomic scope" value="Bacteria"/>
</dbReference>
<dbReference type="InterPro" id="IPR029054">
    <property type="entry name" value="dUTPase-like"/>
</dbReference>
<evidence type="ECO:0000256" key="4">
    <source>
        <dbReference type="ARBA" id="ARBA00023080"/>
    </source>
</evidence>
<accession>F6DKX9</accession>
<dbReference type="AlphaFoldDB" id="F6DKX9"/>
<comment type="similarity">
    <text evidence="1">Belongs to the dUTPase family.</text>
</comment>
<dbReference type="InterPro" id="IPR033704">
    <property type="entry name" value="dUTPase_trimeric"/>
</dbReference>
<evidence type="ECO:0000256" key="3">
    <source>
        <dbReference type="ARBA" id="ARBA00022801"/>
    </source>
</evidence>
<dbReference type="SUPFAM" id="SSF51283">
    <property type="entry name" value="dUTPase-like"/>
    <property type="match status" value="1"/>
</dbReference>
<reference evidence="8" key="1">
    <citation type="submission" date="2011-05" db="EMBL/GenBank/DDBJ databases">
        <title>Complete sequence of Desulfotomaculum ruminis DSM 2154.</title>
        <authorList>
            <person name="Lucas S."/>
            <person name="Copeland A."/>
            <person name="Lapidus A."/>
            <person name="Cheng J.-F."/>
            <person name="Goodwin L."/>
            <person name="Pitluck S."/>
            <person name="Lu M."/>
            <person name="Detter J.C."/>
            <person name="Han C."/>
            <person name="Tapia R."/>
            <person name="Land M."/>
            <person name="Hauser L."/>
            <person name="Kyrpides N."/>
            <person name="Ivanova N."/>
            <person name="Mikhailova N."/>
            <person name="Pagani I."/>
            <person name="Stams A.J.M."/>
            <person name="Plugge C.M."/>
            <person name="Muyzer G."/>
            <person name="Kuever J."/>
            <person name="Parshina S.N."/>
            <person name="Ivanova A.E."/>
            <person name="Nazina T.N."/>
            <person name="Brambilla E."/>
            <person name="Spring S."/>
            <person name="Klenk H.-P."/>
            <person name="Woyke T."/>
        </authorList>
    </citation>
    <scope>NUCLEOTIDE SEQUENCE [LARGE SCALE GENOMIC DNA]</scope>
    <source>
        <strain evidence="8">ATCC 23193 / DSM 2154 / NCIB 8452 / DL</strain>
    </source>
</reference>
<organism evidence="7 8">
    <name type="scientific">Desulforamulus ruminis (strain ATCC 23193 / DSM 2154 / NCIMB 8452 / DL)</name>
    <name type="common">Desulfotomaculum ruminis</name>
    <dbReference type="NCBI Taxonomy" id="696281"/>
    <lineage>
        <taxon>Bacteria</taxon>
        <taxon>Bacillati</taxon>
        <taxon>Bacillota</taxon>
        <taxon>Clostridia</taxon>
        <taxon>Eubacteriales</taxon>
        <taxon>Peptococcaceae</taxon>
        <taxon>Desulforamulus</taxon>
    </lineage>
</organism>
<proteinExistence type="inferred from homology"/>
<dbReference type="InterPro" id="IPR008181">
    <property type="entry name" value="dUTPase"/>
</dbReference>
<dbReference type="GO" id="GO:0000287">
    <property type="term" value="F:magnesium ion binding"/>
    <property type="evidence" value="ECO:0007669"/>
    <property type="project" value="InterPro"/>
</dbReference>
<dbReference type="CDD" id="cd07557">
    <property type="entry name" value="trimeric_dUTPase"/>
    <property type="match status" value="1"/>
</dbReference>
<dbReference type="Pfam" id="PF00692">
    <property type="entry name" value="dUTPase"/>
    <property type="match status" value="1"/>
</dbReference>
<dbReference type="InterPro" id="IPR036157">
    <property type="entry name" value="dUTPase-like_sf"/>
</dbReference>
<dbReference type="NCBIfam" id="TIGR00576">
    <property type="entry name" value="dut"/>
    <property type="match status" value="1"/>
</dbReference>
<dbReference type="Gene3D" id="2.70.40.10">
    <property type="match status" value="1"/>
</dbReference>
<dbReference type="EC" id="3.6.1.23" evidence="2"/>
<keyword evidence="4" id="KW-0546">Nucleotide metabolism</keyword>
<dbReference type="GO" id="GO:0006226">
    <property type="term" value="P:dUMP biosynthetic process"/>
    <property type="evidence" value="ECO:0007669"/>
    <property type="project" value="InterPro"/>
</dbReference>
<dbReference type="KEGG" id="dru:Desru_3407"/>
<name>F6DKX9_DESRL</name>